<evidence type="ECO:0000313" key="2">
    <source>
        <dbReference type="EMBL" id="EFO18450.1"/>
    </source>
</evidence>
<gene>
    <name evidence="2" type="ORF">LOAG_10044</name>
</gene>
<dbReference type="CTD" id="9947485"/>
<name>A0A1S0TQN9_LOALO</name>
<feature type="non-terminal residue" evidence="2">
    <location>
        <position position="1"/>
    </location>
</feature>
<dbReference type="EMBL" id="JH712100">
    <property type="protein sequence ID" value="EFO18450.1"/>
    <property type="molecule type" value="Genomic_DNA"/>
</dbReference>
<proteinExistence type="predicted"/>
<dbReference type="InParanoid" id="A0A1S0TQN9"/>
<organism evidence="2">
    <name type="scientific">Loa loa</name>
    <name type="common">Eye worm</name>
    <name type="synonym">Filaria loa</name>
    <dbReference type="NCBI Taxonomy" id="7209"/>
    <lineage>
        <taxon>Eukaryota</taxon>
        <taxon>Metazoa</taxon>
        <taxon>Ecdysozoa</taxon>
        <taxon>Nematoda</taxon>
        <taxon>Chromadorea</taxon>
        <taxon>Rhabditida</taxon>
        <taxon>Spirurina</taxon>
        <taxon>Spiruromorpha</taxon>
        <taxon>Filarioidea</taxon>
        <taxon>Onchocercidae</taxon>
        <taxon>Loa</taxon>
    </lineage>
</organism>
<reference evidence="2" key="1">
    <citation type="submission" date="2012-04" db="EMBL/GenBank/DDBJ databases">
        <title>The Genome Sequence of Loa loa.</title>
        <authorList>
            <consortium name="The Broad Institute Genome Sequencing Platform"/>
            <consortium name="Broad Institute Genome Sequencing Center for Infectious Disease"/>
            <person name="Nutman T.B."/>
            <person name="Fink D.L."/>
            <person name="Russ C."/>
            <person name="Young S."/>
            <person name="Zeng Q."/>
            <person name="Gargeya S."/>
            <person name="Alvarado L."/>
            <person name="Berlin A."/>
            <person name="Chapman S.B."/>
            <person name="Chen Z."/>
            <person name="Freedman E."/>
            <person name="Gellesch M."/>
            <person name="Goldberg J."/>
            <person name="Griggs A."/>
            <person name="Gujja S."/>
            <person name="Heilman E.R."/>
            <person name="Heiman D."/>
            <person name="Howarth C."/>
            <person name="Mehta T."/>
            <person name="Neiman D."/>
            <person name="Pearson M."/>
            <person name="Roberts A."/>
            <person name="Saif S."/>
            <person name="Shea T."/>
            <person name="Shenoy N."/>
            <person name="Sisk P."/>
            <person name="Stolte C."/>
            <person name="Sykes S."/>
            <person name="White J."/>
            <person name="Yandava C."/>
            <person name="Haas B."/>
            <person name="Henn M.R."/>
            <person name="Nusbaum C."/>
            <person name="Birren B."/>
        </authorList>
    </citation>
    <scope>NUCLEOTIDE SEQUENCE [LARGE SCALE GENOMIC DNA]</scope>
</reference>
<sequence>TYFSKKILIFSTFPFFFVLFASLLISCFALYYTNKTPLPSFFLFISKVIMWTFISFVDEIKSSHLSTHIHNTHVHTPTYTHHIHTHIRTHMHTYTYTHIYICVLYTFERLLGCCLHNFINFTVMPISKEDKIR</sequence>
<protein>
    <submittedName>
        <fullName evidence="2">Uncharacterized protein</fullName>
    </submittedName>
</protein>
<dbReference type="RefSeq" id="XP_003145619.1">
    <property type="nucleotide sequence ID" value="XM_003145571.1"/>
</dbReference>
<keyword evidence="1" id="KW-0812">Transmembrane</keyword>
<dbReference type="AlphaFoldDB" id="A0A1S0TQN9"/>
<dbReference type="GeneID" id="9947485"/>
<feature type="transmembrane region" description="Helical" evidence="1">
    <location>
        <begin position="38"/>
        <end position="57"/>
    </location>
</feature>
<accession>A0A1S0TQN9</accession>
<keyword evidence="1" id="KW-1133">Transmembrane helix</keyword>
<dbReference type="KEGG" id="loa:LOAG_10044"/>
<feature type="transmembrane region" description="Helical" evidence="1">
    <location>
        <begin position="7"/>
        <end position="32"/>
    </location>
</feature>
<evidence type="ECO:0000256" key="1">
    <source>
        <dbReference type="SAM" id="Phobius"/>
    </source>
</evidence>
<keyword evidence="1" id="KW-0472">Membrane</keyword>